<evidence type="ECO:0000313" key="1">
    <source>
        <dbReference type="EMBL" id="NYJ11905.1"/>
    </source>
</evidence>
<dbReference type="EMBL" id="JACBZV010000004">
    <property type="protein sequence ID" value="NYJ11905.1"/>
    <property type="molecule type" value="Genomic_DNA"/>
</dbReference>
<protein>
    <submittedName>
        <fullName evidence="1">Uncharacterized protein</fullName>
    </submittedName>
</protein>
<sequence length="218" mass="24913">MRSFGKEGDSGLESIGEHYNRLARGAPTFVEGASGIVLDVCNDPRLITFERFPPRQDLVDEASRNTAPLERRRNPQIVDVDIRGSIGVVVNVGRNLADNLLSANRDDHQVPRRPQIGCKPLGTNLLVENLIRDIFKQNSSISREATRCDHVRHRSLNPDTEGSNRETISPDRVSWQRTYQRLIWWKIRGQLKERPSFFQKLHGFVQPAVSMLVLQRIR</sequence>
<evidence type="ECO:0000313" key="2">
    <source>
        <dbReference type="Proteomes" id="UP000535276"/>
    </source>
</evidence>
<comment type="caution">
    <text evidence="1">The sequence shown here is derived from an EMBL/GenBank/DDBJ whole genome shotgun (WGS) entry which is preliminary data.</text>
</comment>
<proteinExistence type="predicted"/>
<name>A0A7Z0DZN4_RHILE</name>
<dbReference type="AlphaFoldDB" id="A0A7Z0DZN4"/>
<organism evidence="1 2">
    <name type="scientific">Rhizobium leguminosarum</name>
    <dbReference type="NCBI Taxonomy" id="384"/>
    <lineage>
        <taxon>Bacteria</taxon>
        <taxon>Pseudomonadati</taxon>
        <taxon>Pseudomonadota</taxon>
        <taxon>Alphaproteobacteria</taxon>
        <taxon>Hyphomicrobiales</taxon>
        <taxon>Rhizobiaceae</taxon>
        <taxon>Rhizobium/Agrobacterium group</taxon>
        <taxon>Rhizobium</taxon>
    </lineage>
</organism>
<dbReference type="RefSeq" id="WP_432444633.1">
    <property type="nucleotide sequence ID" value="NZ_JACBZV010000004.1"/>
</dbReference>
<dbReference type="Proteomes" id="UP000535276">
    <property type="component" value="Unassembled WGS sequence"/>
</dbReference>
<gene>
    <name evidence="1" type="ORF">GGI64_002963</name>
</gene>
<accession>A0A7Z0DZN4</accession>
<reference evidence="1 2" key="1">
    <citation type="submission" date="2020-07" db="EMBL/GenBank/DDBJ databases">
        <title>Genomic Encyclopedia of Type Strains, Phase IV (KMG-V): Genome sequencing to study the core and pangenomes of soil and plant-associated prokaryotes.</title>
        <authorList>
            <person name="Whitman W."/>
        </authorList>
    </citation>
    <scope>NUCLEOTIDE SEQUENCE [LARGE SCALE GENOMIC DNA]</scope>
    <source>
        <strain evidence="1 2">SEMIA 4052</strain>
    </source>
</reference>